<dbReference type="RefSeq" id="WP_205377525.1">
    <property type="nucleotide sequence ID" value="NZ_JAFEJA010000002.1"/>
</dbReference>
<name>A0ABS2V0L3_9ACTN</name>
<sequence>MTAGGTPILTTLTDCDQTVADADEDVRGRKVTDAEGNDLGRVGDLIVDADERKVRFLLVEHGGFLGLGEKKSFVPVDAVVRITDTQVHIAPSHEQVAEAPAYDPDLVDANEYYAGVYRHYGYAPYWGAGYVYPGYPFIR</sequence>
<dbReference type="SUPFAM" id="SSF50346">
    <property type="entry name" value="PRC-barrel domain"/>
    <property type="match status" value="1"/>
</dbReference>
<dbReference type="Gene3D" id="3.90.50.10">
    <property type="entry name" value="Photosynthetic Reaction Center, subunit H, domain 2"/>
    <property type="match status" value="1"/>
</dbReference>
<dbReference type="EMBL" id="JAFEJA010000002">
    <property type="protein sequence ID" value="MBM9623386.1"/>
    <property type="molecule type" value="Genomic_DNA"/>
</dbReference>
<evidence type="ECO:0000313" key="2">
    <source>
        <dbReference type="EMBL" id="MBM9623386.1"/>
    </source>
</evidence>
<organism evidence="2 3">
    <name type="scientific">Streptomyces zhihengii</name>
    <dbReference type="NCBI Taxonomy" id="1818004"/>
    <lineage>
        <taxon>Bacteria</taxon>
        <taxon>Bacillati</taxon>
        <taxon>Actinomycetota</taxon>
        <taxon>Actinomycetes</taxon>
        <taxon>Kitasatosporales</taxon>
        <taxon>Streptomycetaceae</taxon>
        <taxon>Streptomyces</taxon>
    </lineage>
</organism>
<dbReference type="PANTHER" id="PTHR36505:SF1">
    <property type="entry name" value="BLR1072 PROTEIN"/>
    <property type="match status" value="1"/>
</dbReference>
<accession>A0ABS2V0L3</accession>
<evidence type="ECO:0000313" key="3">
    <source>
        <dbReference type="Proteomes" id="UP000664109"/>
    </source>
</evidence>
<dbReference type="InterPro" id="IPR011033">
    <property type="entry name" value="PRC_barrel-like_sf"/>
</dbReference>
<dbReference type="InterPro" id="IPR027275">
    <property type="entry name" value="PRC-brl_dom"/>
</dbReference>
<feature type="domain" description="PRC-barrel" evidence="1">
    <location>
        <begin position="23"/>
        <end position="95"/>
    </location>
</feature>
<evidence type="ECO:0000259" key="1">
    <source>
        <dbReference type="Pfam" id="PF05239"/>
    </source>
</evidence>
<keyword evidence="3" id="KW-1185">Reference proteome</keyword>
<reference evidence="2 3" key="1">
    <citation type="journal article" date="2016" name="Arch. Microbiol.">
        <title>Streptomyces zhihengii sp. nov., isolated from rhizospheric soil of Psammosilene tunicoides.</title>
        <authorList>
            <person name="Huang M.J."/>
            <person name="Fei J.J."/>
            <person name="Salam N."/>
            <person name="Kim C.J."/>
            <person name="Hozzein W.N."/>
            <person name="Xiao M."/>
            <person name="Huang H.Q."/>
            <person name="Li W.J."/>
        </authorList>
    </citation>
    <scope>NUCLEOTIDE SEQUENCE [LARGE SCALE GENOMIC DNA]</scope>
    <source>
        <strain evidence="2 3">YIM T102</strain>
    </source>
</reference>
<protein>
    <submittedName>
        <fullName evidence="2">PRC-barrel domain-containing protein</fullName>
    </submittedName>
</protein>
<dbReference type="Proteomes" id="UP000664109">
    <property type="component" value="Unassembled WGS sequence"/>
</dbReference>
<comment type="caution">
    <text evidence="2">The sequence shown here is derived from an EMBL/GenBank/DDBJ whole genome shotgun (WGS) entry which is preliminary data.</text>
</comment>
<dbReference type="InterPro" id="IPR014747">
    <property type="entry name" value="Bac_photo_RC_H_C"/>
</dbReference>
<dbReference type="PANTHER" id="PTHR36505">
    <property type="entry name" value="BLR1072 PROTEIN"/>
    <property type="match status" value="1"/>
</dbReference>
<proteinExistence type="predicted"/>
<gene>
    <name evidence="2" type="ORF">JE024_32830</name>
</gene>
<dbReference type="Pfam" id="PF05239">
    <property type="entry name" value="PRC"/>
    <property type="match status" value="1"/>
</dbReference>